<dbReference type="AlphaFoldDB" id="A0A7W6LDE9"/>
<proteinExistence type="predicted"/>
<dbReference type="Proteomes" id="UP000519897">
    <property type="component" value="Unassembled WGS sequence"/>
</dbReference>
<evidence type="ECO:0000313" key="2">
    <source>
        <dbReference type="Proteomes" id="UP000519897"/>
    </source>
</evidence>
<evidence type="ECO:0000313" key="1">
    <source>
        <dbReference type="EMBL" id="MBB4142366.1"/>
    </source>
</evidence>
<accession>A0A7W6LDE9</accession>
<protein>
    <submittedName>
        <fullName evidence="1">Uncharacterized protein</fullName>
    </submittedName>
</protein>
<sequence length="67" mass="7889">MTSGSNDNFYFEDENQQINEYVEEDYGGPRKIHPEQYMESRSPSMFHTPWIPMCYRVDVPAPKKKAA</sequence>
<keyword evidence="2" id="KW-1185">Reference proteome</keyword>
<dbReference type="EMBL" id="JACIEC010000001">
    <property type="protein sequence ID" value="MBB4142366.1"/>
    <property type="molecule type" value="Genomic_DNA"/>
</dbReference>
<dbReference type="RefSeq" id="WP_156379167.1">
    <property type="nucleotide sequence ID" value="NZ_CP049250.1"/>
</dbReference>
<comment type="caution">
    <text evidence="1">The sequence shown here is derived from an EMBL/GenBank/DDBJ whole genome shotgun (WGS) entry which is preliminary data.</text>
</comment>
<gene>
    <name evidence="1" type="ORF">GGQ72_000865</name>
</gene>
<organism evidence="1 2">
    <name type="scientific">Rhizobium rhizoryzae</name>
    <dbReference type="NCBI Taxonomy" id="451876"/>
    <lineage>
        <taxon>Bacteria</taxon>
        <taxon>Pseudomonadati</taxon>
        <taxon>Pseudomonadota</taxon>
        <taxon>Alphaproteobacteria</taxon>
        <taxon>Hyphomicrobiales</taxon>
        <taxon>Rhizobiaceae</taxon>
        <taxon>Rhizobium/Agrobacterium group</taxon>
        <taxon>Rhizobium</taxon>
    </lineage>
</organism>
<reference evidence="1 2" key="1">
    <citation type="submission" date="2020-08" db="EMBL/GenBank/DDBJ databases">
        <title>Genomic Encyclopedia of Type Strains, Phase IV (KMG-IV): sequencing the most valuable type-strain genomes for metagenomic binning, comparative biology and taxonomic classification.</title>
        <authorList>
            <person name="Goeker M."/>
        </authorList>
    </citation>
    <scope>NUCLEOTIDE SEQUENCE [LARGE SCALE GENOMIC DNA]</scope>
    <source>
        <strain evidence="1 2">DSM 29514</strain>
    </source>
</reference>
<name>A0A7W6LDE9_9HYPH</name>